<feature type="compositionally biased region" description="Low complexity" evidence="1">
    <location>
        <begin position="1"/>
        <end position="19"/>
    </location>
</feature>
<protein>
    <submittedName>
        <fullName evidence="2">Uncharacterized protein</fullName>
    </submittedName>
</protein>
<gene>
    <name evidence="2" type="ORF">GPM918_LOCUS34143</name>
    <name evidence="3" type="ORF">SRO942_LOCUS34838</name>
</gene>
<comment type="caution">
    <text evidence="2">The sequence shown here is derived from an EMBL/GenBank/DDBJ whole genome shotgun (WGS) entry which is preliminary data.</text>
</comment>
<dbReference type="Proteomes" id="UP000663829">
    <property type="component" value="Unassembled WGS sequence"/>
</dbReference>
<dbReference type="EMBL" id="CAJOBC010084146">
    <property type="protein sequence ID" value="CAF4312404.1"/>
    <property type="molecule type" value="Genomic_DNA"/>
</dbReference>
<reference evidence="2" key="1">
    <citation type="submission" date="2021-02" db="EMBL/GenBank/DDBJ databases">
        <authorList>
            <person name="Nowell W R."/>
        </authorList>
    </citation>
    <scope>NUCLEOTIDE SEQUENCE</scope>
</reference>
<dbReference type="EMBL" id="CAJNOQ010018709">
    <property type="protein sequence ID" value="CAF1434736.1"/>
    <property type="molecule type" value="Genomic_DNA"/>
</dbReference>
<accession>A0A815N643</accession>
<evidence type="ECO:0000313" key="4">
    <source>
        <dbReference type="Proteomes" id="UP000663829"/>
    </source>
</evidence>
<keyword evidence="4" id="KW-1185">Reference proteome</keyword>
<evidence type="ECO:0000313" key="2">
    <source>
        <dbReference type="EMBL" id="CAF1434736.1"/>
    </source>
</evidence>
<dbReference type="AlphaFoldDB" id="A0A815N643"/>
<name>A0A815N643_9BILA</name>
<dbReference type="PANTHER" id="PTHR48465">
    <property type="entry name" value="PROTEIN SSUH2 HOMOLOG"/>
    <property type="match status" value="1"/>
</dbReference>
<evidence type="ECO:0000256" key="1">
    <source>
        <dbReference type="SAM" id="MobiDB-lite"/>
    </source>
</evidence>
<organism evidence="2 4">
    <name type="scientific">Didymodactylos carnosus</name>
    <dbReference type="NCBI Taxonomy" id="1234261"/>
    <lineage>
        <taxon>Eukaryota</taxon>
        <taxon>Metazoa</taxon>
        <taxon>Spiralia</taxon>
        <taxon>Gnathifera</taxon>
        <taxon>Rotifera</taxon>
        <taxon>Eurotatoria</taxon>
        <taxon>Bdelloidea</taxon>
        <taxon>Philodinida</taxon>
        <taxon>Philodinidae</taxon>
        <taxon>Didymodactylos</taxon>
    </lineage>
</organism>
<proteinExistence type="predicted"/>
<dbReference type="OrthoDB" id="3355217at2759"/>
<dbReference type="Proteomes" id="UP000681722">
    <property type="component" value="Unassembled WGS sequence"/>
</dbReference>
<feature type="region of interest" description="Disordered" evidence="1">
    <location>
        <begin position="1"/>
        <end position="36"/>
    </location>
</feature>
<dbReference type="PANTHER" id="PTHR48465:SF1">
    <property type="entry name" value="PROTEIN SSUH2 HOMOLOG"/>
    <property type="match status" value="1"/>
</dbReference>
<dbReference type="InterPro" id="IPR052789">
    <property type="entry name" value="SSUH2_homolog"/>
</dbReference>
<evidence type="ECO:0000313" key="3">
    <source>
        <dbReference type="EMBL" id="CAF4312404.1"/>
    </source>
</evidence>
<sequence length="202" mass="22673">MSNRVAPATTTEAAQQQQQPEDDEQPPPPYSAAISESTSSHLALLNTYVTSKLCYHPAPLANARVIKVTADRVAYQLDLWTLMEQRRFKKCEKPYNNEAYPAELLKGLFEYPLEQPATILTKKYKQRWNLEQTQYKTHCPNCGGAGIVTCSSCGGRRMKDCYACTAFLESFELPSCSAVSSIPDRLFFSFQKEAQDQEAIVA</sequence>